<dbReference type="Proteomes" id="UP000623269">
    <property type="component" value="Unassembled WGS sequence"/>
</dbReference>
<evidence type="ECO:0000313" key="2">
    <source>
        <dbReference type="EMBL" id="MBH1939509.1"/>
    </source>
</evidence>
<feature type="transmembrane region" description="Helical" evidence="1">
    <location>
        <begin position="114"/>
        <end position="132"/>
    </location>
</feature>
<keyword evidence="1" id="KW-0812">Transmembrane</keyword>
<evidence type="ECO:0000256" key="1">
    <source>
        <dbReference type="SAM" id="Phobius"/>
    </source>
</evidence>
<evidence type="ECO:0000313" key="3">
    <source>
        <dbReference type="Proteomes" id="UP000623269"/>
    </source>
</evidence>
<name>A0A8J7H0C8_9FIRM</name>
<dbReference type="AlphaFoldDB" id="A0A8J7H0C8"/>
<comment type="caution">
    <text evidence="2">The sequence shown here is derived from an EMBL/GenBank/DDBJ whole genome shotgun (WGS) entry which is preliminary data.</text>
</comment>
<keyword evidence="3" id="KW-1185">Reference proteome</keyword>
<keyword evidence="1" id="KW-0472">Membrane</keyword>
<gene>
    <name evidence="2" type="ORF">I5677_01215</name>
</gene>
<organism evidence="2 3">
    <name type="scientific">Mobilitalea sibirica</name>
    <dbReference type="NCBI Taxonomy" id="1462919"/>
    <lineage>
        <taxon>Bacteria</taxon>
        <taxon>Bacillati</taxon>
        <taxon>Bacillota</taxon>
        <taxon>Clostridia</taxon>
        <taxon>Lachnospirales</taxon>
        <taxon>Lachnospiraceae</taxon>
        <taxon>Mobilitalea</taxon>
    </lineage>
</organism>
<feature type="transmembrane region" description="Helical" evidence="1">
    <location>
        <begin position="138"/>
        <end position="164"/>
    </location>
</feature>
<proteinExistence type="predicted"/>
<dbReference type="EMBL" id="JAEAGR010000001">
    <property type="protein sequence ID" value="MBH1939509.1"/>
    <property type="molecule type" value="Genomic_DNA"/>
</dbReference>
<accession>A0A8J7H0C8</accession>
<sequence length="192" mass="23242">MKKKRSSLIQKQYKYEKDSKSYLIEIGIDDYTDIYDQWDPVPFRKRFINEEFNEFILTSAEDIPRKNNIVIALYLPESKRDSNREAAVKSAYENFYLYAAAREKRNWINLRGKTIFYFTFSLLLLAFGYFYLSETEHIVFNVIREGIFIGGWVFLWESITNVFITRRELKGMINLYKRIYQSEIRFIYIEEK</sequence>
<reference evidence="2" key="1">
    <citation type="submission" date="2020-12" db="EMBL/GenBank/DDBJ databases">
        <title>M. sibirica DSM 26468T genome.</title>
        <authorList>
            <person name="Thieme N."/>
            <person name="Rettenmaier R."/>
            <person name="Zverlov V."/>
            <person name="Liebl W."/>
        </authorList>
    </citation>
    <scope>NUCLEOTIDE SEQUENCE</scope>
    <source>
        <strain evidence="2">DSM 26468</strain>
    </source>
</reference>
<protein>
    <submittedName>
        <fullName evidence="2">Uncharacterized protein</fullName>
    </submittedName>
</protein>
<keyword evidence="1" id="KW-1133">Transmembrane helix</keyword>
<dbReference type="RefSeq" id="WP_197659727.1">
    <property type="nucleotide sequence ID" value="NZ_JAEAGR010000001.1"/>
</dbReference>